<organism evidence="2 3">
    <name type="scientific">Hanamia caeni</name>
    <dbReference type="NCBI Taxonomy" id="2294116"/>
    <lineage>
        <taxon>Bacteria</taxon>
        <taxon>Pseudomonadati</taxon>
        <taxon>Bacteroidota</taxon>
        <taxon>Chitinophagia</taxon>
        <taxon>Chitinophagales</taxon>
        <taxon>Chitinophagaceae</taxon>
        <taxon>Hanamia</taxon>
    </lineage>
</organism>
<dbReference type="SMART" id="SM00849">
    <property type="entry name" value="Lactamase_B"/>
    <property type="match status" value="1"/>
</dbReference>
<reference evidence="2 3" key="1">
    <citation type="submission" date="2018-11" db="EMBL/GenBank/DDBJ databases">
        <title>Draft genome sequence of Ferruginibacter sp. BO-59.</title>
        <authorList>
            <person name="Im W.T."/>
        </authorList>
    </citation>
    <scope>NUCLEOTIDE SEQUENCE [LARGE SCALE GENOMIC DNA]</scope>
    <source>
        <strain evidence="2 3">BO-59</strain>
    </source>
</reference>
<proteinExistence type="predicted"/>
<dbReference type="GO" id="GO:0016787">
    <property type="term" value="F:hydrolase activity"/>
    <property type="evidence" value="ECO:0007669"/>
    <property type="project" value="UniProtKB-KW"/>
</dbReference>
<dbReference type="InterPro" id="IPR036866">
    <property type="entry name" value="RibonucZ/Hydroxyglut_hydro"/>
</dbReference>
<dbReference type="EMBL" id="RJJR01000004">
    <property type="protein sequence ID" value="RNI37857.1"/>
    <property type="molecule type" value="Genomic_DNA"/>
</dbReference>
<name>A0A3M9NKJ2_9BACT</name>
<dbReference type="InterPro" id="IPR052533">
    <property type="entry name" value="WalJ/YycJ-like"/>
</dbReference>
<keyword evidence="3" id="KW-1185">Reference proteome</keyword>
<dbReference type="Gene3D" id="3.60.15.10">
    <property type="entry name" value="Ribonuclease Z/Hydroxyacylglutathione hydrolase-like"/>
    <property type="match status" value="1"/>
</dbReference>
<comment type="caution">
    <text evidence="2">The sequence shown here is derived from an EMBL/GenBank/DDBJ whole genome shotgun (WGS) entry which is preliminary data.</text>
</comment>
<dbReference type="AlphaFoldDB" id="A0A3M9NKJ2"/>
<evidence type="ECO:0000313" key="2">
    <source>
        <dbReference type="EMBL" id="RNI37857.1"/>
    </source>
</evidence>
<gene>
    <name evidence="2" type="ORF">EFY79_06315</name>
</gene>
<sequence length="281" mass="31738">MSLFITSLNSGSNGNCYYVGNETEAVLVDVGISCREVEKRMKRLGLLMENIKAVFISHEHSDHIYGLCGLVKKYCLPVYITESTMQNGRLVFDQTLIKVFVAHEPVFIGNLSVVAFPKFHDAADPYSFVVECEKVAVGIFTDIGKACKNVIHYFKQCHAAFLEANYDEEMLQRGNYPFHLKKRISGGMGHLSNHEALDIFIHHRPPFMSHLLLSHLSKNNNSPELVQKIFDAHADSVQIIVASRYNETSVFRICADRLPHKIATYAMIKKSCSTQLSFEFA</sequence>
<feature type="domain" description="Metallo-beta-lactamase" evidence="1">
    <location>
        <begin position="13"/>
        <end position="188"/>
    </location>
</feature>
<accession>A0A3M9NKJ2</accession>
<dbReference type="Pfam" id="PF12706">
    <property type="entry name" value="Lactamase_B_2"/>
    <property type="match status" value="1"/>
</dbReference>
<dbReference type="OrthoDB" id="9781189at2"/>
<dbReference type="PANTHER" id="PTHR47619:SF1">
    <property type="entry name" value="EXODEOXYRIBONUCLEASE WALJ"/>
    <property type="match status" value="1"/>
</dbReference>
<evidence type="ECO:0000259" key="1">
    <source>
        <dbReference type="SMART" id="SM00849"/>
    </source>
</evidence>
<protein>
    <submittedName>
        <fullName evidence="2">MBL fold metallo-hydrolase</fullName>
    </submittedName>
</protein>
<evidence type="ECO:0000313" key="3">
    <source>
        <dbReference type="Proteomes" id="UP000267223"/>
    </source>
</evidence>
<keyword evidence="2" id="KW-0378">Hydrolase</keyword>
<dbReference type="RefSeq" id="WP_123119846.1">
    <property type="nucleotide sequence ID" value="NZ_RJJR01000004.1"/>
</dbReference>
<dbReference type="InterPro" id="IPR001279">
    <property type="entry name" value="Metallo-B-lactamas"/>
</dbReference>
<dbReference type="SUPFAM" id="SSF56281">
    <property type="entry name" value="Metallo-hydrolase/oxidoreductase"/>
    <property type="match status" value="1"/>
</dbReference>
<dbReference type="Proteomes" id="UP000267223">
    <property type="component" value="Unassembled WGS sequence"/>
</dbReference>
<dbReference type="PANTHER" id="PTHR47619">
    <property type="entry name" value="METALLO-HYDROLASE YYCJ-RELATED"/>
    <property type="match status" value="1"/>
</dbReference>